<gene>
    <name evidence="1" type="ORF">IFE19_03415</name>
</gene>
<name>A0ABX7SM76_9CAUL</name>
<dbReference type="InterPro" id="IPR019072">
    <property type="entry name" value="Restrct_endonuc_II_XamI"/>
</dbReference>
<proteinExistence type="predicted"/>
<reference evidence="1 2" key="1">
    <citation type="submission" date="2020-09" db="EMBL/GenBank/DDBJ databases">
        <title>Brevundimonas sp. LVF1 isolated from an oligotrophic pond in Goettingen, Germany.</title>
        <authorList>
            <person name="Friedrich I."/>
            <person name="Klassen A."/>
            <person name="Neubauer H."/>
            <person name="Schneider D."/>
            <person name="Hertel R."/>
            <person name="Daniel R."/>
        </authorList>
    </citation>
    <scope>NUCLEOTIDE SEQUENCE [LARGE SCALE GENOMIC DNA]</scope>
    <source>
        <strain evidence="1 2">LVF1</strain>
    </source>
</reference>
<protein>
    <submittedName>
        <fullName evidence="1">XamI family restriction endonuclease</fullName>
    </submittedName>
</protein>
<organism evidence="1 2">
    <name type="scientific">Brevundimonas pondensis</name>
    <dbReference type="NCBI Taxonomy" id="2774189"/>
    <lineage>
        <taxon>Bacteria</taxon>
        <taxon>Pseudomonadati</taxon>
        <taxon>Pseudomonadota</taxon>
        <taxon>Alphaproteobacteria</taxon>
        <taxon>Caulobacterales</taxon>
        <taxon>Caulobacteraceae</taxon>
        <taxon>Brevundimonas</taxon>
    </lineage>
</organism>
<dbReference type="Proteomes" id="UP000663942">
    <property type="component" value="Chromosome"/>
</dbReference>
<keyword evidence="1" id="KW-0378">Hydrolase</keyword>
<dbReference type="Pfam" id="PF09572">
    <property type="entry name" value="RE_XamI"/>
    <property type="match status" value="1"/>
</dbReference>
<sequence length="287" mass="32372">MSGRLDWDSANIVARKHVLSTLRETAYLTSLEAALVQSGRHMTVLRHLLAPPMSQDQFSLLCPRYVKSVEKTGRGMSPAVAGDVAACILEWRNRRITRWIDAQRQPRRVELEALIRSTAPLLSQQFVQTLRRNRLSAKQELEITTLLRRKGWTAKHGQLVSTLSDVPARHFLHKTRFATKTLPQEVDIACGLGGTVVLAMECKVTNDVTNSIKRINDILKKATAWQGHWGSFVQTAALLQGVVGYKDVSRLLAANVHVFWSHDLERFERWIDAHLTEAMPLTKAPQT</sequence>
<keyword evidence="1" id="KW-0255">Endonuclease</keyword>
<evidence type="ECO:0000313" key="1">
    <source>
        <dbReference type="EMBL" id="QTC88454.1"/>
    </source>
</evidence>
<dbReference type="RefSeq" id="WP_207825676.1">
    <property type="nucleotide sequence ID" value="NZ_CP062006.1"/>
</dbReference>
<keyword evidence="2" id="KW-1185">Reference proteome</keyword>
<dbReference type="GO" id="GO:0004519">
    <property type="term" value="F:endonuclease activity"/>
    <property type="evidence" value="ECO:0007669"/>
    <property type="project" value="UniProtKB-KW"/>
</dbReference>
<evidence type="ECO:0000313" key="2">
    <source>
        <dbReference type="Proteomes" id="UP000663942"/>
    </source>
</evidence>
<accession>A0ABX7SM76</accession>
<keyword evidence="1" id="KW-0540">Nuclease</keyword>
<dbReference type="EMBL" id="CP062006">
    <property type="protein sequence ID" value="QTC88454.1"/>
    <property type="molecule type" value="Genomic_DNA"/>
</dbReference>